<name>A0A0F9JWD2_9ZZZZ</name>
<accession>A0A0F9JWD2</accession>
<dbReference type="EMBL" id="LAZR01009208">
    <property type="protein sequence ID" value="KKM74018.1"/>
    <property type="molecule type" value="Genomic_DNA"/>
</dbReference>
<protein>
    <submittedName>
        <fullName evidence="1">Uncharacterized protein</fullName>
    </submittedName>
</protein>
<gene>
    <name evidence="1" type="ORF">LCGC14_1404610</name>
</gene>
<sequence length="50" mass="5727">MLDVKLLVNEKEIPLKNIMQSILANMVDGFVTALNYVPEVRKTIKIEIKL</sequence>
<dbReference type="AlphaFoldDB" id="A0A0F9JWD2"/>
<reference evidence="1" key="1">
    <citation type="journal article" date="2015" name="Nature">
        <title>Complex archaea that bridge the gap between prokaryotes and eukaryotes.</title>
        <authorList>
            <person name="Spang A."/>
            <person name="Saw J.H."/>
            <person name="Jorgensen S.L."/>
            <person name="Zaremba-Niedzwiedzka K."/>
            <person name="Martijn J."/>
            <person name="Lind A.E."/>
            <person name="van Eijk R."/>
            <person name="Schleper C."/>
            <person name="Guy L."/>
            <person name="Ettema T.J."/>
        </authorList>
    </citation>
    <scope>NUCLEOTIDE SEQUENCE</scope>
</reference>
<proteinExistence type="predicted"/>
<comment type="caution">
    <text evidence="1">The sequence shown here is derived from an EMBL/GenBank/DDBJ whole genome shotgun (WGS) entry which is preliminary data.</text>
</comment>
<organism evidence="1">
    <name type="scientific">marine sediment metagenome</name>
    <dbReference type="NCBI Taxonomy" id="412755"/>
    <lineage>
        <taxon>unclassified sequences</taxon>
        <taxon>metagenomes</taxon>
        <taxon>ecological metagenomes</taxon>
    </lineage>
</organism>
<evidence type="ECO:0000313" key="1">
    <source>
        <dbReference type="EMBL" id="KKM74018.1"/>
    </source>
</evidence>